<sequence>FWFCGCSLIPICFQLSKGVSCFHNFQATIGKEIVDVTLIARRCTRRNGTQSWK</sequence>
<dbReference type="EMBL" id="JABFAE010000011">
    <property type="protein sequence ID" value="MBA0840616.1"/>
    <property type="molecule type" value="Genomic_DNA"/>
</dbReference>
<feature type="non-terminal residue" evidence="2">
    <location>
        <position position="53"/>
    </location>
</feature>
<feature type="chain" id="PRO_5029714056" evidence="1">
    <location>
        <begin position="19"/>
        <end position="53"/>
    </location>
</feature>
<name>A0A7J9K2L9_9ROSI</name>
<evidence type="ECO:0000313" key="3">
    <source>
        <dbReference type="Proteomes" id="UP000593575"/>
    </source>
</evidence>
<evidence type="ECO:0000313" key="2">
    <source>
        <dbReference type="EMBL" id="MBA0840616.1"/>
    </source>
</evidence>
<keyword evidence="1" id="KW-0732">Signal</keyword>
<proteinExistence type="predicted"/>
<dbReference type="Proteomes" id="UP000593575">
    <property type="component" value="Unassembled WGS sequence"/>
</dbReference>
<evidence type="ECO:0000256" key="1">
    <source>
        <dbReference type="SAM" id="SignalP"/>
    </source>
</evidence>
<dbReference type="AlphaFoldDB" id="A0A7J9K2L9"/>
<protein>
    <submittedName>
        <fullName evidence="2">Uncharacterized protein</fullName>
    </submittedName>
</protein>
<organism evidence="2 3">
    <name type="scientific">Gossypium armourianum</name>
    <dbReference type="NCBI Taxonomy" id="34283"/>
    <lineage>
        <taxon>Eukaryota</taxon>
        <taxon>Viridiplantae</taxon>
        <taxon>Streptophyta</taxon>
        <taxon>Embryophyta</taxon>
        <taxon>Tracheophyta</taxon>
        <taxon>Spermatophyta</taxon>
        <taxon>Magnoliopsida</taxon>
        <taxon>eudicotyledons</taxon>
        <taxon>Gunneridae</taxon>
        <taxon>Pentapetalae</taxon>
        <taxon>rosids</taxon>
        <taxon>malvids</taxon>
        <taxon>Malvales</taxon>
        <taxon>Malvaceae</taxon>
        <taxon>Malvoideae</taxon>
        <taxon>Gossypium</taxon>
    </lineage>
</organism>
<accession>A0A7J9K2L9</accession>
<gene>
    <name evidence="2" type="ORF">Goarm_003188</name>
</gene>
<keyword evidence="3" id="KW-1185">Reference proteome</keyword>
<reference evidence="2 3" key="1">
    <citation type="journal article" date="2019" name="Genome Biol. Evol.">
        <title>Insights into the evolution of the New World diploid cottons (Gossypium, subgenus Houzingenia) based on genome sequencing.</title>
        <authorList>
            <person name="Grover C.E."/>
            <person name="Arick M.A. 2nd"/>
            <person name="Thrash A."/>
            <person name="Conover J.L."/>
            <person name="Sanders W.S."/>
            <person name="Peterson D.G."/>
            <person name="Frelichowski J.E."/>
            <person name="Scheffler J.A."/>
            <person name="Scheffler B.E."/>
            <person name="Wendel J.F."/>
        </authorList>
    </citation>
    <scope>NUCLEOTIDE SEQUENCE [LARGE SCALE GENOMIC DNA]</scope>
    <source>
        <strain evidence="2">6</strain>
        <tissue evidence="2">Leaf</tissue>
    </source>
</reference>
<feature type="signal peptide" evidence="1">
    <location>
        <begin position="1"/>
        <end position="18"/>
    </location>
</feature>
<comment type="caution">
    <text evidence="2">The sequence shown here is derived from an EMBL/GenBank/DDBJ whole genome shotgun (WGS) entry which is preliminary data.</text>
</comment>